<dbReference type="EMBL" id="JACCFO010000001">
    <property type="protein sequence ID" value="NYI98352.1"/>
    <property type="molecule type" value="Genomic_DNA"/>
</dbReference>
<evidence type="ECO:0000313" key="2">
    <source>
        <dbReference type="Proteomes" id="UP000575985"/>
    </source>
</evidence>
<name>A0A853BVX1_9ACTN</name>
<gene>
    <name evidence="1" type="ORF">HNR12_004629</name>
</gene>
<organism evidence="1 2">
    <name type="scientific">Streptomonospora nanhaiensis</name>
    <dbReference type="NCBI Taxonomy" id="1323731"/>
    <lineage>
        <taxon>Bacteria</taxon>
        <taxon>Bacillati</taxon>
        <taxon>Actinomycetota</taxon>
        <taxon>Actinomycetes</taxon>
        <taxon>Streptosporangiales</taxon>
        <taxon>Nocardiopsidaceae</taxon>
        <taxon>Streptomonospora</taxon>
    </lineage>
</organism>
<proteinExistence type="predicted"/>
<accession>A0A853BVX1</accession>
<sequence length="85" mass="9632">MRPSDEDPRARAAVYVAWLLAPMAFGDHVSRAMGADITGLDTTLRFSRIGLDMLTHGLFADDRWLRAWDRVRERRTGTTAPEENT</sequence>
<protein>
    <submittedName>
        <fullName evidence="1">Uncharacterized protein</fullName>
    </submittedName>
</protein>
<evidence type="ECO:0000313" key="1">
    <source>
        <dbReference type="EMBL" id="NYI98352.1"/>
    </source>
</evidence>
<comment type="caution">
    <text evidence="1">The sequence shown here is derived from an EMBL/GenBank/DDBJ whole genome shotgun (WGS) entry which is preliminary data.</text>
</comment>
<dbReference type="Proteomes" id="UP000575985">
    <property type="component" value="Unassembled WGS sequence"/>
</dbReference>
<reference evidence="1 2" key="1">
    <citation type="submission" date="2020-07" db="EMBL/GenBank/DDBJ databases">
        <title>Sequencing the genomes of 1000 actinobacteria strains.</title>
        <authorList>
            <person name="Klenk H.-P."/>
        </authorList>
    </citation>
    <scope>NUCLEOTIDE SEQUENCE [LARGE SCALE GENOMIC DNA]</scope>
    <source>
        <strain evidence="1 2">DSM 45927</strain>
    </source>
</reference>
<dbReference type="RefSeq" id="WP_179769517.1">
    <property type="nucleotide sequence ID" value="NZ_JACCFO010000001.1"/>
</dbReference>
<keyword evidence="2" id="KW-1185">Reference proteome</keyword>
<dbReference type="AlphaFoldDB" id="A0A853BVX1"/>